<feature type="region of interest" description="Disordered" evidence="21">
    <location>
        <begin position="906"/>
        <end position="928"/>
    </location>
</feature>
<keyword evidence="29" id="KW-1185">Reference proteome</keyword>
<dbReference type="SUPFAM" id="SSF56112">
    <property type="entry name" value="Protein kinase-like (PK-like)"/>
    <property type="match status" value="1"/>
</dbReference>
<evidence type="ECO:0000256" key="10">
    <source>
        <dbReference type="ARBA" id="ARBA00022777"/>
    </source>
</evidence>
<dbReference type="FunFam" id="1.10.510.10:FF:000019">
    <property type="entry name" value="Ephrin type-A receptor 5"/>
    <property type="match status" value="1"/>
</dbReference>
<dbReference type="PROSITE" id="PS00107">
    <property type="entry name" value="PROTEIN_KINASE_ATP"/>
    <property type="match status" value="1"/>
</dbReference>
<dbReference type="InterPro" id="IPR011009">
    <property type="entry name" value="Kinase-like_dom_sf"/>
</dbReference>
<proteinExistence type="predicted"/>
<feature type="binding site" evidence="18 20">
    <location>
        <position position="669"/>
    </location>
    <ligand>
        <name>ATP</name>
        <dbReference type="ChEBI" id="CHEBI:30616"/>
    </ligand>
</feature>
<dbReference type="EMBL" id="EAAA01000050">
    <property type="status" value="NOT_ANNOTATED_CDS"/>
    <property type="molecule type" value="Genomic_DNA"/>
</dbReference>
<dbReference type="PANTHER" id="PTHR46877:SF14">
    <property type="entry name" value="RECEPTOR PROTEIN-TYROSINE KINASE"/>
    <property type="match status" value="1"/>
</dbReference>
<keyword evidence="9 18" id="KW-0547">Nucleotide-binding</keyword>
<feature type="signal peptide" evidence="23">
    <location>
        <begin position="1"/>
        <end position="21"/>
    </location>
</feature>
<dbReference type="InterPro" id="IPR008979">
    <property type="entry name" value="Galactose-bd-like_sf"/>
</dbReference>
<dbReference type="Pfam" id="PF14575">
    <property type="entry name" value="EphA2_TM"/>
    <property type="match status" value="1"/>
</dbReference>
<evidence type="ECO:0000256" key="2">
    <source>
        <dbReference type="ARBA" id="ARBA00011902"/>
    </source>
</evidence>
<keyword evidence="19" id="KW-1015">Disulfide bond</keyword>
<feature type="transmembrane region" description="Helical" evidence="22">
    <location>
        <begin position="551"/>
        <end position="574"/>
    </location>
</feature>
<dbReference type="GO" id="GO:0007169">
    <property type="term" value="P:cell surface receptor protein tyrosine kinase signaling pathway"/>
    <property type="evidence" value="ECO:0000318"/>
    <property type="project" value="GO_Central"/>
</dbReference>
<reference evidence="28" key="4">
    <citation type="submission" date="2025-09" db="UniProtKB">
        <authorList>
            <consortium name="Ensembl"/>
        </authorList>
    </citation>
    <scope>IDENTIFICATION</scope>
</reference>
<evidence type="ECO:0000256" key="13">
    <source>
        <dbReference type="ARBA" id="ARBA00023136"/>
    </source>
</evidence>
<evidence type="ECO:0000256" key="11">
    <source>
        <dbReference type="ARBA" id="ARBA00022840"/>
    </source>
</evidence>
<protein>
    <recommendedName>
        <fullName evidence="2">receptor protein-tyrosine kinase</fullName>
        <ecNumber evidence="2">2.7.10.1</ecNumber>
    </recommendedName>
</protein>
<reference evidence="28" key="2">
    <citation type="journal article" date="2008" name="Genome Biol.">
        <title>Improved genome assembly and evidence-based global gene model set for the chordate Ciona intestinalis: new insight into intron and operon populations.</title>
        <authorList>
            <person name="Satou Y."/>
            <person name="Mineta K."/>
            <person name="Ogasawara M."/>
            <person name="Sasakura Y."/>
            <person name="Shoguchi E."/>
            <person name="Ueno K."/>
            <person name="Yamada L."/>
            <person name="Matsumoto J."/>
            <person name="Wasserscheid J."/>
            <person name="Dewar K."/>
            <person name="Wiley G.B."/>
            <person name="Macmil S.L."/>
            <person name="Roe B.A."/>
            <person name="Zeller R.W."/>
            <person name="Hastings K.E."/>
            <person name="Lemaire P."/>
            <person name="Lindquist E."/>
            <person name="Endo T."/>
            <person name="Hotta K."/>
            <person name="Inaba K."/>
        </authorList>
    </citation>
    <scope>NUCLEOTIDE SEQUENCE [LARGE SCALE GENOMIC DNA]</scope>
    <source>
        <strain evidence="28">wild type</strain>
    </source>
</reference>
<evidence type="ECO:0000256" key="3">
    <source>
        <dbReference type="ARBA" id="ARBA00022475"/>
    </source>
</evidence>
<dbReference type="Pfam" id="PF00041">
    <property type="entry name" value="fn3"/>
    <property type="match status" value="2"/>
</dbReference>
<evidence type="ECO:0000256" key="8">
    <source>
        <dbReference type="ARBA" id="ARBA00022737"/>
    </source>
</evidence>
<sequence>MNALLLWTALFASPLLELTQGREQILLDTRTALSDLGWTKSQGSEWMEVTGDDENQNERRMLFVCQITQPNQNNWLRTQYIRVDGARRIYVEVQFTMRSCEDVPNVATCKETFNLYYYETDRDEATSTFPPWGEGAYVKVDTIAADQRFRPGSDKVVNFERRNIGPISKNGIYLAIQDTGACVAIMHVKVYYKYCGETLKNLASFSRTISGPQVTDLVKTRGSCVRNAITEDGQYPIYHCGGIGNWTVPTGTCFCTAGYEPNYSRTQCNACARNRYKSVVKNVACRRCPAYSSSSNRGATVCDCMNGYFRAHEDTADQPCTKPPTKVVNLYAAVNQSTSVTLKWERPLNEGGRTDLTYSIECFQCQPGFVDCTPCTERADYEPQKTGLVATHVTVKNLRLFAFYKFKVIATNGVTDIAAASGQQLYNFALVNVERNQAAPSPVLNVRSSEIDATSVLIRWDAPTLINGHILDYEVTAQHSKTRMSSFKTNRTSNRYWRIVGLEPSNDYLIKVRARTMAGFGPYSVPIKVKTLNKSTTTVAINSTAGSGPDYLLFVAIGGGILFVVAIVIVIVIFRRRRRRTVKSKKLKSDKSMYNGVSVTFNSSFQSNHKTYIDPTTYEDPQRAVSEFTKEIDATYIKIEQVIGAGEFGEVCRGRLQLPNKPESDVAIKTLKTGYSTQQKLDFLGEASIMGQFDHPNVIRLEGVVTKSRPLMIITEFMENGSLDAFLRNHDNGFTVIQLVGILRNIAAGMKYLSDMGYVHRDLAARNILVNAQLICKVSDFGMSRVLEEDSDAAYTARCGKIPIRWTAPEAFTYRKFTSASDVWSYGIVMWEVMSYGERPYWGMSNRDVMNAVETGYRLPAPMDCPQVQHKLMLDCWKKDRNQRPKFGQIVSSLDKMLRDPSQLKAKANEEGSRPVVPLVTSNGDNEPRHTELDVWLERRGFSQFKDNFIRNGCNCVEQIQQLTHSDLDRMGITSAEDQDVLLSAIQS</sequence>
<dbReference type="InterPro" id="IPR001090">
    <property type="entry name" value="Ephrin_rcpt_lig-bd_dom"/>
</dbReference>
<evidence type="ECO:0000313" key="28">
    <source>
        <dbReference type="Ensembl" id="ENSCINP00000025213.2"/>
    </source>
</evidence>
<keyword evidence="5" id="KW-0808">Transferase</keyword>
<keyword evidence="10" id="KW-0418">Kinase</keyword>
<dbReference type="InterPro" id="IPR020635">
    <property type="entry name" value="Tyr_kinase_cat_dom"/>
</dbReference>
<evidence type="ECO:0000256" key="14">
    <source>
        <dbReference type="ARBA" id="ARBA00023137"/>
    </source>
</evidence>
<feature type="chain" id="PRO_5003345169" description="receptor protein-tyrosine kinase" evidence="23">
    <location>
        <begin position="22"/>
        <end position="988"/>
    </location>
</feature>
<keyword evidence="13 22" id="KW-0472">Membrane</keyword>
<accession>F6QR95</accession>
<keyword evidence="12 22" id="KW-1133">Transmembrane helix</keyword>
<dbReference type="GO" id="GO:0043235">
    <property type="term" value="C:receptor complex"/>
    <property type="evidence" value="ECO:0000318"/>
    <property type="project" value="GO_Central"/>
</dbReference>
<evidence type="ECO:0000259" key="27">
    <source>
        <dbReference type="PROSITE" id="PS51550"/>
    </source>
</evidence>
<dbReference type="InterPro" id="IPR001245">
    <property type="entry name" value="Ser-Thr/Tyr_kinase_cat_dom"/>
</dbReference>
<comment type="subcellular location">
    <subcellularLocation>
        <location evidence="1">Cell membrane</location>
        <topology evidence="1">Single-pass type I membrane protein</topology>
    </subcellularLocation>
</comment>
<dbReference type="GO" id="GO:0005524">
    <property type="term" value="F:ATP binding"/>
    <property type="evidence" value="ECO:0007669"/>
    <property type="project" value="UniProtKB-UniRule"/>
</dbReference>
<keyword evidence="15" id="KW-0675">Receptor</keyword>
<evidence type="ECO:0000259" key="24">
    <source>
        <dbReference type="PROSITE" id="PS50011"/>
    </source>
</evidence>
<dbReference type="InParanoid" id="F6QR95"/>
<dbReference type="FunFam" id="2.60.40.10:FF:002926">
    <property type="entry name" value="Receptor protein-tyrosine kinase"/>
    <property type="match status" value="1"/>
</dbReference>
<dbReference type="Ensembl" id="ENSCINT00000025459.2">
    <property type="protein sequence ID" value="ENSCINP00000025213.2"/>
    <property type="gene ID" value="ENSCING00000003233.3"/>
</dbReference>
<evidence type="ECO:0000256" key="22">
    <source>
        <dbReference type="SAM" id="Phobius"/>
    </source>
</evidence>
<feature type="domain" description="SAM" evidence="25">
    <location>
        <begin position="928"/>
        <end position="988"/>
    </location>
</feature>
<dbReference type="SMART" id="SM00615">
    <property type="entry name" value="EPH_lbd"/>
    <property type="match status" value="1"/>
</dbReference>
<dbReference type="OMA" id="YYDKFQS"/>
<dbReference type="GO" id="GO:0005886">
    <property type="term" value="C:plasma membrane"/>
    <property type="evidence" value="ECO:0000318"/>
    <property type="project" value="GO_Central"/>
</dbReference>
<keyword evidence="14" id="KW-0829">Tyrosine-protein kinase</keyword>
<dbReference type="FunFam" id="2.60.40.10:FF:000059">
    <property type="entry name" value="Ephrin type-A receptor 6"/>
    <property type="match status" value="1"/>
</dbReference>
<dbReference type="GeneTree" id="ENSGT00940000165255"/>
<dbReference type="SMART" id="SM01411">
    <property type="entry name" value="Ephrin_rec_like"/>
    <property type="match status" value="1"/>
</dbReference>
<evidence type="ECO:0000256" key="21">
    <source>
        <dbReference type="SAM" id="MobiDB-lite"/>
    </source>
</evidence>
<dbReference type="FunCoup" id="F6QR95">
    <property type="interactions" value="3"/>
</dbReference>
<evidence type="ECO:0000256" key="19">
    <source>
        <dbReference type="PIRSR" id="PIRSR000666-3"/>
    </source>
</evidence>
<dbReference type="SMART" id="SM00219">
    <property type="entry name" value="TyrKc"/>
    <property type="match status" value="1"/>
</dbReference>
<evidence type="ECO:0000256" key="5">
    <source>
        <dbReference type="ARBA" id="ARBA00022679"/>
    </source>
</evidence>
<dbReference type="InterPro" id="IPR001660">
    <property type="entry name" value="SAM"/>
</dbReference>
<feature type="disulfide bond" evidence="19">
    <location>
        <begin position="65"/>
        <end position="182"/>
    </location>
</feature>
<dbReference type="SUPFAM" id="SSF47769">
    <property type="entry name" value="SAM/Pointed domain"/>
    <property type="match status" value="1"/>
</dbReference>
<dbReference type="SUPFAM" id="SSF49265">
    <property type="entry name" value="Fibronectin type III"/>
    <property type="match status" value="1"/>
</dbReference>
<comment type="catalytic activity">
    <reaction evidence="16">
        <text>L-tyrosyl-[protein] + ATP = O-phospho-L-tyrosyl-[protein] + ADP + H(+)</text>
        <dbReference type="Rhea" id="RHEA:10596"/>
        <dbReference type="Rhea" id="RHEA-COMP:10136"/>
        <dbReference type="Rhea" id="RHEA-COMP:20101"/>
        <dbReference type="ChEBI" id="CHEBI:15378"/>
        <dbReference type="ChEBI" id="CHEBI:30616"/>
        <dbReference type="ChEBI" id="CHEBI:46858"/>
        <dbReference type="ChEBI" id="CHEBI:61978"/>
        <dbReference type="ChEBI" id="CHEBI:456216"/>
        <dbReference type="EC" id="2.7.10.1"/>
    </reaction>
</comment>
<dbReference type="Gene3D" id="3.30.200.20">
    <property type="entry name" value="Phosphorylase Kinase, domain 1"/>
    <property type="match status" value="1"/>
</dbReference>
<dbReference type="Gene3D" id="2.60.40.10">
    <property type="entry name" value="Immunoglobulins"/>
    <property type="match status" value="2"/>
</dbReference>
<evidence type="ECO:0000256" key="7">
    <source>
        <dbReference type="ARBA" id="ARBA00022729"/>
    </source>
</evidence>
<dbReference type="FunFam" id="2.60.120.260:FF:000071">
    <property type="entry name" value="Ephrin type-B receptor 4"/>
    <property type="match status" value="1"/>
</dbReference>
<keyword evidence="3" id="KW-1003">Cell membrane</keyword>
<name>F6QR95_CIOIN</name>
<evidence type="ECO:0000259" key="26">
    <source>
        <dbReference type="PROSITE" id="PS50853"/>
    </source>
</evidence>
<keyword evidence="11 18" id="KW-0067">ATP-binding</keyword>
<dbReference type="Gene3D" id="2.60.120.260">
    <property type="entry name" value="Galactose-binding domain-like"/>
    <property type="match status" value="1"/>
</dbReference>
<dbReference type="CDD" id="cd05033">
    <property type="entry name" value="PTKc_EphR"/>
    <property type="match status" value="1"/>
</dbReference>
<dbReference type="InterPro" id="IPR036116">
    <property type="entry name" value="FN3_sf"/>
</dbReference>
<evidence type="ECO:0000256" key="18">
    <source>
        <dbReference type="PIRSR" id="PIRSR000666-2"/>
    </source>
</evidence>
<dbReference type="PANTHER" id="PTHR46877">
    <property type="entry name" value="EPH RECEPTOR A5"/>
    <property type="match status" value="1"/>
</dbReference>
<evidence type="ECO:0000256" key="15">
    <source>
        <dbReference type="ARBA" id="ARBA00023170"/>
    </source>
</evidence>
<dbReference type="PROSITE" id="PS50853">
    <property type="entry name" value="FN3"/>
    <property type="match status" value="2"/>
</dbReference>
<dbReference type="PROSITE" id="PS50105">
    <property type="entry name" value="SAM_DOMAIN"/>
    <property type="match status" value="1"/>
</dbReference>
<dbReference type="PIRSF" id="PIRSF000666">
    <property type="entry name" value="TyrPK_ephrin_receptor"/>
    <property type="match status" value="1"/>
</dbReference>
<dbReference type="PROSITE" id="PS51550">
    <property type="entry name" value="EPH_LBD"/>
    <property type="match status" value="1"/>
</dbReference>
<dbReference type="SMART" id="SM00060">
    <property type="entry name" value="FN3"/>
    <property type="match status" value="2"/>
</dbReference>
<dbReference type="InterPro" id="IPR050449">
    <property type="entry name" value="Ephrin_rcpt_TKs"/>
</dbReference>
<dbReference type="InterPro" id="IPR013783">
    <property type="entry name" value="Ig-like_fold"/>
</dbReference>
<feature type="domain" description="Protein kinase" evidence="24">
    <location>
        <begin position="637"/>
        <end position="898"/>
    </location>
</feature>
<dbReference type="FunFam" id="2.10.50.10:FF:000001">
    <property type="entry name" value="Ephrin type-A receptor 5"/>
    <property type="match status" value="1"/>
</dbReference>
<feature type="domain" description="Fibronectin type-III" evidence="26">
    <location>
        <begin position="442"/>
        <end position="534"/>
    </location>
</feature>
<dbReference type="PROSITE" id="PS00109">
    <property type="entry name" value="PROTEIN_KINASE_TYR"/>
    <property type="match status" value="1"/>
</dbReference>
<dbReference type="AlphaFoldDB" id="F6QR95"/>
<dbReference type="Gene3D" id="1.10.510.10">
    <property type="entry name" value="Transferase(Phosphotransferase) domain 1"/>
    <property type="match status" value="1"/>
</dbReference>
<reference evidence="28" key="3">
    <citation type="submission" date="2025-08" db="UniProtKB">
        <authorList>
            <consortium name="Ensembl"/>
        </authorList>
    </citation>
    <scope>IDENTIFICATION</scope>
</reference>
<evidence type="ECO:0000256" key="12">
    <source>
        <dbReference type="ARBA" id="ARBA00022989"/>
    </source>
</evidence>
<dbReference type="GO" id="GO:0005003">
    <property type="term" value="F:ephrin receptor activity"/>
    <property type="evidence" value="ECO:0007669"/>
    <property type="project" value="InterPro"/>
</dbReference>
<dbReference type="EC" id="2.7.10.1" evidence="2"/>
<evidence type="ECO:0000256" key="9">
    <source>
        <dbReference type="ARBA" id="ARBA00022741"/>
    </source>
</evidence>
<evidence type="ECO:0000256" key="17">
    <source>
        <dbReference type="PIRSR" id="PIRSR000666-1"/>
    </source>
</evidence>
<keyword evidence="8" id="KW-0677">Repeat</keyword>
<feature type="binding site" evidence="18">
    <location>
        <begin position="643"/>
        <end position="651"/>
    </location>
    <ligand>
        <name>ATP</name>
        <dbReference type="ChEBI" id="CHEBI:30616"/>
    </ligand>
</feature>
<dbReference type="CDD" id="cd00063">
    <property type="entry name" value="FN3"/>
    <property type="match status" value="2"/>
</dbReference>
<dbReference type="Gene3D" id="1.10.150.50">
    <property type="entry name" value="Transcription Factor, Ets-1"/>
    <property type="match status" value="1"/>
</dbReference>
<evidence type="ECO:0000256" key="6">
    <source>
        <dbReference type="ARBA" id="ARBA00022692"/>
    </source>
</evidence>
<dbReference type="InterPro" id="IPR013761">
    <property type="entry name" value="SAM/pointed_sf"/>
</dbReference>
<evidence type="ECO:0000259" key="25">
    <source>
        <dbReference type="PROSITE" id="PS50105"/>
    </source>
</evidence>
<dbReference type="GO" id="GO:0004714">
    <property type="term" value="F:transmembrane receptor protein tyrosine kinase activity"/>
    <property type="evidence" value="ECO:0000318"/>
    <property type="project" value="GO_Central"/>
</dbReference>
<dbReference type="InterPro" id="IPR000719">
    <property type="entry name" value="Prot_kinase_dom"/>
</dbReference>
<organism evidence="28 29">
    <name type="scientific">Ciona intestinalis</name>
    <name type="common">Transparent sea squirt</name>
    <name type="synonym">Ascidia intestinalis</name>
    <dbReference type="NCBI Taxonomy" id="7719"/>
    <lineage>
        <taxon>Eukaryota</taxon>
        <taxon>Metazoa</taxon>
        <taxon>Chordata</taxon>
        <taxon>Tunicata</taxon>
        <taxon>Ascidiacea</taxon>
        <taxon>Phlebobranchia</taxon>
        <taxon>Cionidae</taxon>
        <taxon>Ciona</taxon>
    </lineage>
</organism>
<feature type="active site" description="Proton acceptor" evidence="17">
    <location>
        <position position="762"/>
    </location>
</feature>
<dbReference type="FunFam" id="3.30.200.20:FF:000001">
    <property type="entry name" value="Ephrin type-A receptor 5"/>
    <property type="match status" value="1"/>
</dbReference>
<dbReference type="Pfam" id="PF07647">
    <property type="entry name" value="SAM_2"/>
    <property type="match status" value="1"/>
</dbReference>
<dbReference type="Pfam" id="PF01404">
    <property type="entry name" value="Ephrin_lbd"/>
    <property type="match status" value="1"/>
</dbReference>
<feature type="disulfide bond" evidence="19">
    <location>
        <begin position="100"/>
        <end position="109"/>
    </location>
</feature>
<evidence type="ECO:0000256" key="16">
    <source>
        <dbReference type="ARBA" id="ARBA00051243"/>
    </source>
</evidence>
<feature type="domain" description="Fibronectin type-III" evidence="26">
    <location>
        <begin position="323"/>
        <end position="433"/>
    </location>
</feature>
<dbReference type="InterPro" id="IPR016257">
    <property type="entry name" value="Tyr_kinase_ephrin_rcpt"/>
</dbReference>
<dbReference type="Pfam" id="PF25599">
    <property type="entry name" value="Ephrin_CRD"/>
    <property type="match status" value="1"/>
</dbReference>
<feature type="domain" description="Eph LBD" evidence="27">
    <location>
        <begin position="23"/>
        <end position="200"/>
    </location>
</feature>
<dbReference type="PRINTS" id="PR00109">
    <property type="entry name" value="TYRKINASE"/>
</dbReference>
<evidence type="ECO:0000313" key="29">
    <source>
        <dbReference type="Proteomes" id="UP000008144"/>
    </source>
</evidence>
<dbReference type="InterPro" id="IPR003961">
    <property type="entry name" value="FN3_dom"/>
</dbReference>
<dbReference type="Pfam" id="PF07714">
    <property type="entry name" value="PK_Tyr_Ser-Thr"/>
    <property type="match status" value="1"/>
</dbReference>
<dbReference type="STRING" id="7719.ENSCINP00000025213"/>
<dbReference type="Gene3D" id="2.10.50.10">
    <property type="entry name" value="Tumor Necrosis Factor Receptor, subunit A, domain 2"/>
    <property type="match status" value="1"/>
</dbReference>
<dbReference type="Proteomes" id="UP000008144">
    <property type="component" value="Chromosome 1"/>
</dbReference>
<evidence type="ECO:0000256" key="20">
    <source>
        <dbReference type="PROSITE-ProRule" id="PRU10141"/>
    </source>
</evidence>
<keyword evidence="4" id="KW-0597">Phosphoprotein</keyword>
<dbReference type="InterPro" id="IPR027936">
    <property type="entry name" value="Eph_TM"/>
</dbReference>
<dbReference type="CDD" id="cd10319">
    <property type="entry name" value="EphR_LBD"/>
    <property type="match status" value="1"/>
</dbReference>
<evidence type="ECO:0000256" key="23">
    <source>
        <dbReference type="SAM" id="SignalP"/>
    </source>
</evidence>
<evidence type="ECO:0000256" key="4">
    <source>
        <dbReference type="ARBA" id="ARBA00022553"/>
    </source>
</evidence>
<evidence type="ECO:0000256" key="1">
    <source>
        <dbReference type="ARBA" id="ARBA00004251"/>
    </source>
</evidence>
<dbReference type="HOGENOM" id="CLU_000288_141_0_1"/>
<dbReference type="InterPro" id="IPR008266">
    <property type="entry name" value="Tyr_kinase_AS"/>
</dbReference>
<dbReference type="SUPFAM" id="SSF49785">
    <property type="entry name" value="Galactose-binding domain-like"/>
    <property type="match status" value="1"/>
</dbReference>
<keyword evidence="6 22" id="KW-0812">Transmembrane</keyword>
<dbReference type="InterPro" id="IPR017441">
    <property type="entry name" value="Protein_kinase_ATP_BS"/>
</dbReference>
<reference evidence="29" key="1">
    <citation type="journal article" date="2002" name="Science">
        <title>The draft genome of Ciona intestinalis: insights into chordate and vertebrate origins.</title>
        <authorList>
            <person name="Dehal P."/>
            <person name="Satou Y."/>
            <person name="Campbell R.K."/>
            <person name="Chapman J."/>
            <person name="Degnan B."/>
            <person name="De Tomaso A."/>
            <person name="Davidson B."/>
            <person name="Di Gregorio A."/>
            <person name="Gelpke M."/>
            <person name="Goodstein D.M."/>
            <person name="Harafuji N."/>
            <person name="Hastings K.E."/>
            <person name="Ho I."/>
            <person name="Hotta K."/>
            <person name="Huang W."/>
            <person name="Kawashima T."/>
            <person name="Lemaire P."/>
            <person name="Martinez D."/>
            <person name="Meinertzhagen I.A."/>
            <person name="Necula S."/>
            <person name="Nonaka M."/>
            <person name="Putnam N."/>
            <person name="Rash S."/>
            <person name="Saiga H."/>
            <person name="Satake M."/>
            <person name="Terry A."/>
            <person name="Yamada L."/>
            <person name="Wang H.G."/>
            <person name="Awazu S."/>
            <person name="Azumi K."/>
            <person name="Boore J."/>
            <person name="Branno M."/>
            <person name="Chin-Bow S."/>
            <person name="DeSantis R."/>
            <person name="Doyle S."/>
            <person name="Francino P."/>
            <person name="Keys D.N."/>
            <person name="Haga S."/>
            <person name="Hayashi H."/>
            <person name="Hino K."/>
            <person name="Imai K.S."/>
            <person name="Inaba K."/>
            <person name="Kano S."/>
            <person name="Kobayashi K."/>
            <person name="Kobayashi M."/>
            <person name="Lee B.I."/>
            <person name="Makabe K.W."/>
            <person name="Manohar C."/>
            <person name="Matassi G."/>
            <person name="Medina M."/>
            <person name="Mochizuki Y."/>
            <person name="Mount S."/>
            <person name="Morishita T."/>
            <person name="Miura S."/>
            <person name="Nakayama A."/>
            <person name="Nishizaka S."/>
            <person name="Nomoto H."/>
            <person name="Ohta F."/>
            <person name="Oishi K."/>
            <person name="Rigoutsos I."/>
            <person name="Sano M."/>
            <person name="Sasaki A."/>
            <person name="Sasakura Y."/>
            <person name="Shoguchi E."/>
            <person name="Shin-i T."/>
            <person name="Spagnuolo A."/>
            <person name="Stainier D."/>
            <person name="Suzuki M.M."/>
            <person name="Tassy O."/>
            <person name="Takatori N."/>
            <person name="Tokuoka M."/>
            <person name="Yagi K."/>
            <person name="Yoshizaki F."/>
            <person name="Wada S."/>
            <person name="Zhang C."/>
            <person name="Hyatt P.D."/>
            <person name="Larimer F."/>
            <person name="Detter C."/>
            <person name="Doggett N."/>
            <person name="Glavina T."/>
            <person name="Hawkins T."/>
            <person name="Richardson P."/>
            <person name="Lucas S."/>
            <person name="Kohara Y."/>
            <person name="Levine M."/>
            <person name="Satoh N."/>
            <person name="Rokhsar D.S."/>
        </authorList>
    </citation>
    <scope>NUCLEOTIDE SEQUENCE [LARGE SCALE GENOMIC DNA]</scope>
</reference>
<dbReference type="PROSITE" id="PS50011">
    <property type="entry name" value="PROTEIN_KINASE_DOM"/>
    <property type="match status" value="1"/>
</dbReference>
<keyword evidence="7 23" id="KW-0732">Signal</keyword>
<dbReference type="Gene3D" id="2.60.40.1770">
    <property type="entry name" value="ephrin a2 ectodomain"/>
    <property type="match status" value="1"/>
</dbReference>